<dbReference type="PANTHER" id="PTHR23513:SF6">
    <property type="entry name" value="MAJOR FACILITATOR SUPERFAMILY ASSOCIATED DOMAIN-CONTAINING PROTEIN"/>
    <property type="match status" value="1"/>
</dbReference>
<evidence type="ECO:0000256" key="2">
    <source>
        <dbReference type="ARBA" id="ARBA00022475"/>
    </source>
</evidence>
<evidence type="ECO:0000313" key="9">
    <source>
        <dbReference type="Proteomes" id="UP001589894"/>
    </source>
</evidence>
<feature type="transmembrane region" description="Helical" evidence="7">
    <location>
        <begin position="323"/>
        <end position="342"/>
    </location>
</feature>
<keyword evidence="9" id="KW-1185">Reference proteome</keyword>
<evidence type="ECO:0000256" key="4">
    <source>
        <dbReference type="ARBA" id="ARBA00022989"/>
    </source>
</evidence>
<protein>
    <submittedName>
        <fullName evidence="8">MFS transporter</fullName>
    </submittedName>
</protein>
<dbReference type="PANTHER" id="PTHR23513">
    <property type="entry name" value="INTEGRAL MEMBRANE EFFLUX PROTEIN-RELATED"/>
    <property type="match status" value="1"/>
</dbReference>
<evidence type="ECO:0000313" key="8">
    <source>
        <dbReference type="EMBL" id="MFC0567434.1"/>
    </source>
</evidence>
<feature type="transmembrane region" description="Helical" evidence="7">
    <location>
        <begin position="378"/>
        <end position="400"/>
    </location>
</feature>
<feature type="compositionally biased region" description="Low complexity" evidence="6">
    <location>
        <begin position="198"/>
        <end position="227"/>
    </location>
</feature>
<comment type="caution">
    <text evidence="8">The sequence shown here is derived from an EMBL/GenBank/DDBJ whole genome shotgun (WGS) entry which is preliminary data.</text>
</comment>
<feature type="transmembrane region" description="Helical" evidence="7">
    <location>
        <begin position="412"/>
        <end position="435"/>
    </location>
</feature>
<feature type="transmembrane region" description="Helical" evidence="7">
    <location>
        <begin position="169"/>
        <end position="187"/>
    </location>
</feature>
<keyword evidence="4 7" id="KW-1133">Transmembrane helix</keyword>
<evidence type="ECO:0000256" key="5">
    <source>
        <dbReference type="ARBA" id="ARBA00023136"/>
    </source>
</evidence>
<keyword evidence="3 7" id="KW-0812">Transmembrane</keyword>
<sequence length="476" mass="47361">MPRSRAVWRNRNAVLFVAISLSWGFAASVMMLVAGIWVLTLSGSSSLGALVNSCLYLPVAFGPVLGGLVDRLPRRPTMISTCLATAIAIASLLAVGSAAEIWLIFVVMLGYGVSFVLLGAGESALLPAALPAELLGEVNGTRTSAQEGMKLVAPAAGAGLFAWGGGRPVVLLTVVALAATAGLYAALRLRPGASPAHAAVPARAAGEPATAPARPTTPSGAGPGRPTMSSGAAPARQTTSSGAGPGRPTMSSGAAPARQTTSCGAGEDRARPGRRQYGGLRFLLGTPELRLVVLVSAACIAMSGLTSAALYAAVTTGLHRPPAFLGVLTSAQGLGSIVGGLLAGRLIAARGEMAAAGAGALVYAGGVAVWSLPWWPALVLGSLLVGVGLPWTLVAATTAVQLRTPGRLLGRVSASAGTLLFGPVALANPLGAALVLVDRRLPLLAVPVGALLAGTVALLRSGPPRRAAGLTGTPAT</sequence>
<feature type="transmembrane region" description="Helical" evidence="7">
    <location>
        <begin position="441"/>
        <end position="459"/>
    </location>
</feature>
<name>A0ABV6P320_9ACTN</name>
<evidence type="ECO:0000256" key="3">
    <source>
        <dbReference type="ARBA" id="ARBA00022692"/>
    </source>
</evidence>
<evidence type="ECO:0000256" key="6">
    <source>
        <dbReference type="SAM" id="MobiDB-lite"/>
    </source>
</evidence>
<dbReference type="InterPro" id="IPR036259">
    <property type="entry name" value="MFS_trans_sf"/>
</dbReference>
<feature type="transmembrane region" description="Helical" evidence="7">
    <location>
        <begin position="354"/>
        <end position="372"/>
    </location>
</feature>
<dbReference type="Gene3D" id="1.20.1250.20">
    <property type="entry name" value="MFS general substrate transporter like domains"/>
    <property type="match status" value="1"/>
</dbReference>
<reference evidence="8 9" key="1">
    <citation type="submission" date="2024-09" db="EMBL/GenBank/DDBJ databases">
        <authorList>
            <person name="Sun Q."/>
            <person name="Mori K."/>
        </authorList>
    </citation>
    <scope>NUCLEOTIDE SEQUENCE [LARGE SCALE GENOMIC DNA]</scope>
    <source>
        <strain evidence="8 9">TBRC 2205</strain>
    </source>
</reference>
<dbReference type="EMBL" id="JBHLUE010000024">
    <property type="protein sequence ID" value="MFC0567434.1"/>
    <property type="molecule type" value="Genomic_DNA"/>
</dbReference>
<feature type="transmembrane region" description="Helical" evidence="7">
    <location>
        <begin position="77"/>
        <end position="95"/>
    </location>
</feature>
<evidence type="ECO:0000256" key="1">
    <source>
        <dbReference type="ARBA" id="ARBA00004651"/>
    </source>
</evidence>
<gene>
    <name evidence="8" type="ORF">ACFFHU_25260</name>
</gene>
<feature type="region of interest" description="Disordered" evidence="6">
    <location>
        <begin position="198"/>
        <end position="272"/>
    </location>
</feature>
<feature type="transmembrane region" description="Helical" evidence="7">
    <location>
        <begin position="45"/>
        <end position="65"/>
    </location>
</feature>
<keyword evidence="2" id="KW-1003">Cell membrane</keyword>
<keyword evidence="5 7" id="KW-0472">Membrane</keyword>
<proteinExistence type="predicted"/>
<feature type="transmembrane region" description="Helical" evidence="7">
    <location>
        <begin position="12"/>
        <end position="39"/>
    </location>
</feature>
<organism evidence="8 9">
    <name type="scientific">Plantactinospora siamensis</name>
    <dbReference type="NCBI Taxonomy" id="555372"/>
    <lineage>
        <taxon>Bacteria</taxon>
        <taxon>Bacillati</taxon>
        <taxon>Actinomycetota</taxon>
        <taxon>Actinomycetes</taxon>
        <taxon>Micromonosporales</taxon>
        <taxon>Micromonosporaceae</taxon>
        <taxon>Plantactinospora</taxon>
    </lineage>
</organism>
<feature type="transmembrane region" description="Helical" evidence="7">
    <location>
        <begin position="291"/>
        <end position="311"/>
    </location>
</feature>
<dbReference type="SUPFAM" id="SSF103473">
    <property type="entry name" value="MFS general substrate transporter"/>
    <property type="match status" value="1"/>
</dbReference>
<dbReference type="Proteomes" id="UP001589894">
    <property type="component" value="Unassembled WGS sequence"/>
</dbReference>
<accession>A0ABV6P320</accession>
<dbReference type="RefSeq" id="WP_377342736.1">
    <property type="nucleotide sequence ID" value="NZ_JBHLUE010000024.1"/>
</dbReference>
<evidence type="ECO:0000256" key="7">
    <source>
        <dbReference type="SAM" id="Phobius"/>
    </source>
</evidence>
<comment type="subcellular location">
    <subcellularLocation>
        <location evidence="1">Cell membrane</location>
        <topology evidence="1">Multi-pass membrane protein</topology>
    </subcellularLocation>
</comment>